<evidence type="ECO:0000256" key="1">
    <source>
        <dbReference type="SAM" id="SignalP"/>
    </source>
</evidence>
<dbReference type="Gene3D" id="3.40.50.10610">
    <property type="entry name" value="ABC-type transport auxiliary lipoprotein component"/>
    <property type="match status" value="1"/>
</dbReference>
<evidence type="ECO:0000313" key="3">
    <source>
        <dbReference type="EMBL" id="SHM33727.1"/>
    </source>
</evidence>
<feature type="domain" description="ABC-type transport auxiliary lipoprotein component" evidence="2">
    <location>
        <begin position="31"/>
        <end position="183"/>
    </location>
</feature>
<feature type="chain" id="PRO_5011980237" description="ABC-type transport auxiliary lipoprotein component domain-containing protein" evidence="1">
    <location>
        <begin position="19"/>
        <end position="188"/>
    </location>
</feature>
<name>A0A1M7I023_9RHOB</name>
<gene>
    <name evidence="3" type="ORF">SAMN05444398_11428</name>
</gene>
<dbReference type="Proteomes" id="UP000183974">
    <property type="component" value="Unassembled WGS sequence"/>
</dbReference>
<dbReference type="OrthoDB" id="7858211at2"/>
<evidence type="ECO:0000313" key="4">
    <source>
        <dbReference type="Proteomes" id="UP000183974"/>
    </source>
</evidence>
<dbReference type="SUPFAM" id="SSF159594">
    <property type="entry name" value="XCC0632-like"/>
    <property type="match status" value="1"/>
</dbReference>
<dbReference type="EMBL" id="FRBR01000014">
    <property type="protein sequence ID" value="SHM33727.1"/>
    <property type="molecule type" value="Genomic_DNA"/>
</dbReference>
<organism evidence="3 4">
    <name type="scientific">Roseovarius pacificus</name>
    <dbReference type="NCBI Taxonomy" id="337701"/>
    <lineage>
        <taxon>Bacteria</taxon>
        <taxon>Pseudomonadati</taxon>
        <taxon>Pseudomonadota</taxon>
        <taxon>Alphaproteobacteria</taxon>
        <taxon>Rhodobacterales</taxon>
        <taxon>Roseobacteraceae</taxon>
        <taxon>Roseovarius</taxon>
    </lineage>
</organism>
<reference evidence="3 4" key="1">
    <citation type="submission" date="2016-11" db="EMBL/GenBank/DDBJ databases">
        <authorList>
            <person name="Jaros S."/>
            <person name="Januszkiewicz K."/>
            <person name="Wedrychowicz H."/>
        </authorList>
    </citation>
    <scope>NUCLEOTIDE SEQUENCE [LARGE SCALE GENOMIC DNA]</scope>
    <source>
        <strain evidence="3 4">DSM 29589</strain>
    </source>
</reference>
<dbReference type="Pfam" id="PF03886">
    <property type="entry name" value="ABC_trans_aux"/>
    <property type="match status" value="1"/>
</dbReference>
<keyword evidence="4" id="KW-1185">Reference proteome</keyword>
<dbReference type="InterPro" id="IPR005586">
    <property type="entry name" value="ABC_trans_aux"/>
</dbReference>
<dbReference type="AlphaFoldDB" id="A0A1M7I023"/>
<keyword evidence="1" id="KW-0732">Signal</keyword>
<accession>A0A1M7I023</accession>
<proteinExistence type="predicted"/>
<dbReference type="RefSeq" id="WP_073036660.1">
    <property type="nucleotide sequence ID" value="NZ_BMLR01000014.1"/>
</dbReference>
<dbReference type="STRING" id="337701.SAMN05444398_11428"/>
<evidence type="ECO:0000259" key="2">
    <source>
        <dbReference type="Pfam" id="PF03886"/>
    </source>
</evidence>
<sequence>MPKIGFAPFLLTAVIVSACSGAPDQRIAVPKAGVGATQSIAYRSVALREVSLPSYAASEEIYVADDAGLLNSTAGLLWADDPSRAVTLELSRYLSQITRAQIASEPWPFAGYPEAEVELRIEDMLAHADGTFRLSGQYFVSSETGRDRARLFDLTVPIEGDATAADIAAARGQAVRDLAVAIARDGLR</sequence>
<feature type="signal peptide" evidence="1">
    <location>
        <begin position="1"/>
        <end position="18"/>
    </location>
</feature>
<protein>
    <recommendedName>
        <fullName evidence="2">ABC-type transport auxiliary lipoprotein component domain-containing protein</fullName>
    </recommendedName>
</protein>
<dbReference type="PROSITE" id="PS51257">
    <property type="entry name" value="PROKAR_LIPOPROTEIN"/>
    <property type="match status" value="1"/>
</dbReference>